<evidence type="ECO:0000256" key="4">
    <source>
        <dbReference type="ARBA" id="ARBA00022692"/>
    </source>
</evidence>
<protein>
    <recommendedName>
        <fullName evidence="14">FAD-binding FR-type domain-containing protein</fullName>
    </recommendedName>
</protein>
<dbReference type="Pfam" id="PF08030">
    <property type="entry name" value="NAD_binding_6"/>
    <property type="match status" value="1"/>
</dbReference>
<keyword evidence="13" id="KW-0732">Signal</keyword>
<dbReference type="AlphaFoldDB" id="A0A0D1ZN24"/>
<keyword evidence="9 12" id="KW-0472">Membrane</keyword>
<evidence type="ECO:0000256" key="5">
    <source>
        <dbReference type="ARBA" id="ARBA00022982"/>
    </source>
</evidence>
<feature type="transmembrane region" description="Helical" evidence="12">
    <location>
        <begin position="351"/>
        <end position="372"/>
    </location>
</feature>
<keyword evidence="3" id="KW-0813">Transport</keyword>
<reference evidence="15 16" key="1">
    <citation type="submission" date="2015-01" db="EMBL/GenBank/DDBJ databases">
        <title>The Genome Sequence of Exophiala spinifera CBS89968.</title>
        <authorList>
            <consortium name="The Broad Institute Genomics Platform"/>
            <person name="Cuomo C."/>
            <person name="de Hoog S."/>
            <person name="Gorbushina A."/>
            <person name="Stielow B."/>
            <person name="Teixiera M."/>
            <person name="Abouelleil A."/>
            <person name="Chapman S.B."/>
            <person name="Priest M."/>
            <person name="Young S.K."/>
            <person name="Wortman J."/>
            <person name="Nusbaum C."/>
            <person name="Birren B."/>
        </authorList>
    </citation>
    <scope>NUCLEOTIDE SEQUENCE [LARGE SCALE GENOMIC DNA]</scope>
    <source>
        <strain evidence="15 16">CBS 89968</strain>
    </source>
</reference>
<dbReference type="SFLD" id="SFLDS00052">
    <property type="entry name" value="Ferric_Reductase_Domain"/>
    <property type="match status" value="1"/>
</dbReference>
<dbReference type="InterPro" id="IPR039261">
    <property type="entry name" value="FNR_nucleotide-bd"/>
</dbReference>
<dbReference type="GO" id="GO:0015677">
    <property type="term" value="P:copper ion import"/>
    <property type="evidence" value="ECO:0007669"/>
    <property type="project" value="TreeGrafter"/>
</dbReference>
<keyword evidence="5" id="KW-0249">Electron transport</keyword>
<keyword evidence="6 12" id="KW-1133">Transmembrane helix</keyword>
<organism evidence="15 16">
    <name type="scientific">Exophiala spinifera</name>
    <dbReference type="NCBI Taxonomy" id="91928"/>
    <lineage>
        <taxon>Eukaryota</taxon>
        <taxon>Fungi</taxon>
        <taxon>Dikarya</taxon>
        <taxon>Ascomycota</taxon>
        <taxon>Pezizomycotina</taxon>
        <taxon>Eurotiomycetes</taxon>
        <taxon>Chaetothyriomycetidae</taxon>
        <taxon>Chaetothyriales</taxon>
        <taxon>Herpotrichiellaceae</taxon>
        <taxon>Exophiala</taxon>
    </lineage>
</organism>
<evidence type="ECO:0000256" key="1">
    <source>
        <dbReference type="ARBA" id="ARBA00004141"/>
    </source>
</evidence>
<accession>A0A0D1ZN24</accession>
<evidence type="ECO:0000256" key="11">
    <source>
        <dbReference type="SAM" id="MobiDB-lite"/>
    </source>
</evidence>
<dbReference type="OrthoDB" id="167398at2759"/>
<dbReference type="VEuPathDB" id="FungiDB:PV08_07029"/>
<feature type="chain" id="PRO_5002252962" description="FAD-binding FR-type domain-containing protein" evidence="13">
    <location>
        <begin position="21"/>
        <end position="781"/>
    </location>
</feature>
<keyword evidence="4 12" id="KW-0812">Transmembrane</keyword>
<evidence type="ECO:0000256" key="6">
    <source>
        <dbReference type="ARBA" id="ARBA00022989"/>
    </source>
</evidence>
<keyword evidence="10" id="KW-0325">Glycoprotein</keyword>
<dbReference type="GeneID" id="27334112"/>
<evidence type="ECO:0000259" key="14">
    <source>
        <dbReference type="PROSITE" id="PS51384"/>
    </source>
</evidence>
<keyword evidence="8" id="KW-0406">Ion transport</keyword>
<dbReference type="EMBL" id="KN847496">
    <property type="protein sequence ID" value="KIW14247.1"/>
    <property type="molecule type" value="Genomic_DNA"/>
</dbReference>
<proteinExistence type="inferred from homology"/>
<dbReference type="InterPro" id="IPR017927">
    <property type="entry name" value="FAD-bd_FR_type"/>
</dbReference>
<dbReference type="Proteomes" id="UP000053328">
    <property type="component" value="Unassembled WGS sequence"/>
</dbReference>
<feature type="transmembrane region" description="Helical" evidence="12">
    <location>
        <begin position="274"/>
        <end position="292"/>
    </location>
</feature>
<dbReference type="Pfam" id="PF08022">
    <property type="entry name" value="FAD_binding_8"/>
    <property type="match status" value="1"/>
</dbReference>
<dbReference type="InterPro" id="IPR013130">
    <property type="entry name" value="Fe3_Rdtase_TM_dom"/>
</dbReference>
<dbReference type="GO" id="GO:0006826">
    <property type="term" value="P:iron ion transport"/>
    <property type="evidence" value="ECO:0007669"/>
    <property type="project" value="TreeGrafter"/>
</dbReference>
<dbReference type="GO" id="GO:0005886">
    <property type="term" value="C:plasma membrane"/>
    <property type="evidence" value="ECO:0007669"/>
    <property type="project" value="TreeGrafter"/>
</dbReference>
<feature type="transmembrane region" description="Helical" evidence="12">
    <location>
        <begin position="379"/>
        <end position="399"/>
    </location>
</feature>
<dbReference type="PANTHER" id="PTHR32361:SF9">
    <property type="entry name" value="FERRIC REDUCTASE TRANSMEMBRANE COMPONENT 3-RELATED"/>
    <property type="match status" value="1"/>
</dbReference>
<dbReference type="CDD" id="cd06186">
    <property type="entry name" value="NOX_Duox_like_FAD_NADP"/>
    <property type="match status" value="1"/>
</dbReference>
<gene>
    <name evidence="15" type="ORF">PV08_07029</name>
</gene>
<evidence type="ECO:0000256" key="2">
    <source>
        <dbReference type="ARBA" id="ARBA00006278"/>
    </source>
</evidence>
<dbReference type="GO" id="GO:0006879">
    <property type="term" value="P:intracellular iron ion homeostasis"/>
    <property type="evidence" value="ECO:0007669"/>
    <property type="project" value="TreeGrafter"/>
</dbReference>
<dbReference type="Gene3D" id="3.40.50.80">
    <property type="entry name" value="Nucleotide-binding domain of ferredoxin-NADP reductase (FNR) module"/>
    <property type="match status" value="1"/>
</dbReference>
<keyword evidence="7" id="KW-0560">Oxidoreductase</keyword>
<evidence type="ECO:0000256" key="9">
    <source>
        <dbReference type="ARBA" id="ARBA00023136"/>
    </source>
</evidence>
<feature type="transmembrane region" description="Helical" evidence="12">
    <location>
        <begin position="155"/>
        <end position="176"/>
    </location>
</feature>
<sequence length="781" mass="86938">MKSSRLIFYALLALPGTSMGSKTACANACQAVAGDLVFTSTKDMTDYYAEQCVEALRDETLFVCMRSYCTDKEVEAGIAYYIDYCQKYGSVDLLPYSIIDNITTAEVQKWPQIEPLDLLQSHVYETPVYITGPLFQLSLRTMVEWDNSLTHRANYGYAMFGFFGIVILIGAVARLINLVQIRLSGQSLQGTTTTSKISGLQRLAKRYITTPALVSYRAAEPVGWCTVPPRLQSVTIAAFVIVNVVLCCVEYRVFKYNLYWPSIPTQLWRYIADRTGVISLANLVLIWAFGTRNNVLIWLTGWNFSTFNQFHRWAARVATIEAILHSIGYTVLEFRSGGKEEYYAQWSEQYWWMGAVATVTMSLLVGASILPVRKYVYDAFLMIHIVLALLTLVAMFYHVKIMDGEYNPYIWACVAVWSFDRALRIGRIALLNRTSFRATAKYNPESDVVRIEVPVRIAGARPSPGTYYYLYCIHGAKFWESHPFTLAAWNTQKDATAAGNGTLSFIVRPHDGFTARLRNYLVSRQDKEDGTLSSEKSLRVAIEGPYGPGHNVEAYDSALFIIGGMGITVALAYIQALCEKLTSQRTLKLRKLYLVWSVRNIELFRDVYERELSHHLAAVRSHTGGFDLQIALYLTRQSAKMAVDNVNVKKLMLTANEKAIGPLTVPAPGNDNAVVAAADRTDTPPSLSSSSPPATPSKGFGNEDDPVKATKLAPSISVFENRPRVQDIIAAGAQECRPAGGKLAVVCCGPASLADDTRAAVVKALGEKDAQIDFFPEFFNW</sequence>
<feature type="signal peptide" evidence="13">
    <location>
        <begin position="1"/>
        <end position="20"/>
    </location>
</feature>
<dbReference type="RefSeq" id="XP_016234463.1">
    <property type="nucleotide sequence ID" value="XM_016381361.1"/>
</dbReference>
<dbReference type="InterPro" id="IPR013121">
    <property type="entry name" value="Fe_red_NAD-bd_6"/>
</dbReference>
<dbReference type="SUPFAM" id="SSF52343">
    <property type="entry name" value="Ferredoxin reductase-like, C-terminal NADP-linked domain"/>
    <property type="match status" value="1"/>
</dbReference>
<evidence type="ECO:0000256" key="13">
    <source>
        <dbReference type="SAM" id="SignalP"/>
    </source>
</evidence>
<evidence type="ECO:0000256" key="12">
    <source>
        <dbReference type="SAM" id="Phobius"/>
    </source>
</evidence>
<dbReference type="SFLD" id="SFLDG01168">
    <property type="entry name" value="Ferric_reductase_subgroup_(FRE"/>
    <property type="match status" value="1"/>
</dbReference>
<dbReference type="HOGENOM" id="CLU_010365_1_0_1"/>
<dbReference type="Pfam" id="PF01794">
    <property type="entry name" value="Ferric_reduct"/>
    <property type="match status" value="1"/>
</dbReference>
<comment type="similarity">
    <text evidence="2">Belongs to the ferric reductase (FRE) family.</text>
</comment>
<comment type="subcellular location">
    <subcellularLocation>
        <location evidence="1">Membrane</location>
        <topology evidence="1">Multi-pass membrane protein</topology>
    </subcellularLocation>
</comment>
<evidence type="ECO:0000256" key="10">
    <source>
        <dbReference type="ARBA" id="ARBA00023180"/>
    </source>
</evidence>
<feature type="transmembrane region" description="Helical" evidence="12">
    <location>
        <begin position="234"/>
        <end position="254"/>
    </location>
</feature>
<dbReference type="PANTHER" id="PTHR32361">
    <property type="entry name" value="FERRIC/CUPRIC REDUCTASE TRANSMEMBRANE COMPONENT"/>
    <property type="match status" value="1"/>
</dbReference>
<evidence type="ECO:0000256" key="8">
    <source>
        <dbReference type="ARBA" id="ARBA00023065"/>
    </source>
</evidence>
<evidence type="ECO:0000313" key="16">
    <source>
        <dbReference type="Proteomes" id="UP000053328"/>
    </source>
</evidence>
<evidence type="ECO:0000256" key="3">
    <source>
        <dbReference type="ARBA" id="ARBA00022448"/>
    </source>
</evidence>
<evidence type="ECO:0000313" key="15">
    <source>
        <dbReference type="EMBL" id="KIW14247.1"/>
    </source>
</evidence>
<dbReference type="PROSITE" id="PS51384">
    <property type="entry name" value="FAD_FR"/>
    <property type="match status" value="1"/>
</dbReference>
<name>A0A0D1ZN24_9EURO</name>
<dbReference type="InterPro" id="IPR051410">
    <property type="entry name" value="Ferric/Cupric_Reductase"/>
</dbReference>
<dbReference type="InterPro" id="IPR013112">
    <property type="entry name" value="FAD-bd_8"/>
</dbReference>
<keyword evidence="16" id="KW-1185">Reference proteome</keyword>
<evidence type="ECO:0000256" key="7">
    <source>
        <dbReference type="ARBA" id="ARBA00023002"/>
    </source>
</evidence>
<dbReference type="STRING" id="91928.A0A0D1ZN24"/>
<feature type="domain" description="FAD-binding FR-type" evidence="14">
    <location>
        <begin position="418"/>
        <end position="552"/>
    </location>
</feature>
<feature type="region of interest" description="Disordered" evidence="11">
    <location>
        <begin position="680"/>
        <end position="706"/>
    </location>
</feature>
<dbReference type="GO" id="GO:0000293">
    <property type="term" value="F:ferric-chelate reductase activity"/>
    <property type="evidence" value="ECO:0007669"/>
    <property type="project" value="UniProtKB-ARBA"/>
</dbReference>